<accession>A0ABY7FK11</accession>
<name>A0ABY7FK11_MYAAR</name>
<dbReference type="InterPro" id="IPR004367">
    <property type="entry name" value="Cyclin_C-dom"/>
</dbReference>
<evidence type="ECO:0000313" key="2">
    <source>
        <dbReference type="EMBL" id="WAR22528.1"/>
    </source>
</evidence>
<feature type="non-terminal residue" evidence="2">
    <location>
        <position position="1"/>
    </location>
</feature>
<dbReference type="Pfam" id="PF02984">
    <property type="entry name" value="Cyclin_C"/>
    <property type="match status" value="1"/>
</dbReference>
<dbReference type="PIRSF" id="PIRSF001771">
    <property type="entry name" value="Cyclin_A_B_D_E"/>
    <property type="match status" value="1"/>
</dbReference>
<keyword evidence="3" id="KW-1185">Reference proteome</keyword>
<reference evidence="2" key="1">
    <citation type="submission" date="2022-11" db="EMBL/GenBank/DDBJ databases">
        <title>Centuries of genome instability and evolution in soft-shell clam transmissible cancer (bioRxiv).</title>
        <authorList>
            <person name="Hart S.F.M."/>
            <person name="Yonemitsu M.A."/>
            <person name="Giersch R.M."/>
            <person name="Beal B.F."/>
            <person name="Arriagada G."/>
            <person name="Davis B.W."/>
            <person name="Ostrander E.A."/>
            <person name="Goff S.P."/>
            <person name="Metzger M.J."/>
        </authorList>
    </citation>
    <scope>NUCLEOTIDE SEQUENCE</scope>
    <source>
        <strain evidence="2">MELC-2E11</strain>
        <tissue evidence="2">Siphon/mantle</tissue>
    </source>
</reference>
<dbReference type="CDD" id="cd20529">
    <property type="entry name" value="CYCLIN_CCNJ-like_rpt2"/>
    <property type="match status" value="1"/>
</dbReference>
<dbReference type="EMBL" id="CP111023">
    <property type="protein sequence ID" value="WAR22528.1"/>
    <property type="molecule type" value="Genomic_DNA"/>
</dbReference>
<dbReference type="InterPro" id="IPR036915">
    <property type="entry name" value="Cyclin-like_sf"/>
</dbReference>
<organism evidence="2 3">
    <name type="scientific">Mya arenaria</name>
    <name type="common">Soft-shell clam</name>
    <dbReference type="NCBI Taxonomy" id="6604"/>
    <lineage>
        <taxon>Eukaryota</taxon>
        <taxon>Metazoa</taxon>
        <taxon>Spiralia</taxon>
        <taxon>Lophotrochozoa</taxon>
        <taxon>Mollusca</taxon>
        <taxon>Bivalvia</taxon>
        <taxon>Autobranchia</taxon>
        <taxon>Heteroconchia</taxon>
        <taxon>Euheterodonta</taxon>
        <taxon>Imparidentia</taxon>
        <taxon>Neoheterodontei</taxon>
        <taxon>Myida</taxon>
        <taxon>Myoidea</taxon>
        <taxon>Myidae</taxon>
        <taxon>Mya</taxon>
    </lineage>
</organism>
<proteinExistence type="predicted"/>
<gene>
    <name evidence="2" type="ORF">MAR_016502</name>
</gene>
<evidence type="ECO:0000259" key="1">
    <source>
        <dbReference type="Pfam" id="PF02984"/>
    </source>
</evidence>
<feature type="non-terminal residue" evidence="2">
    <location>
        <position position="185"/>
    </location>
</feature>
<sequence length="185" mass="21159">SITIFFRKSIYVVITQLQGVSPQLWIRRHLVDWLSMIVGELDICATAQHLAVYLLDIFMEGLEFEEHCEHVPLYSTLNSYVHVNQYNGDGAEHSQVAVDEDDLRDGIPISSKLTVETHLEKHAAYFQEIVLQDPIYRDYPPSQVAASCVAAARICLHLTPTWPKQLELMTDFYLEQLLPCLKAML</sequence>
<evidence type="ECO:0000313" key="3">
    <source>
        <dbReference type="Proteomes" id="UP001164746"/>
    </source>
</evidence>
<dbReference type="Gene3D" id="1.10.472.10">
    <property type="entry name" value="Cyclin-like"/>
    <property type="match status" value="1"/>
</dbReference>
<dbReference type="InterPro" id="IPR046965">
    <property type="entry name" value="Cyclin_A/B-like"/>
</dbReference>
<dbReference type="Proteomes" id="UP001164746">
    <property type="component" value="Chromosome 12"/>
</dbReference>
<feature type="domain" description="Cyclin C-terminal" evidence="1">
    <location>
        <begin position="117"/>
        <end position="184"/>
    </location>
</feature>
<protein>
    <submittedName>
        <fullName evidence="2">CCNJ-like protein</fullName>
    </submittedName>
</protein>
<dbReference type="SUPFAM" id="SSF47954">
    <property type="entry name" value="Cyclin-like"/>
    <property type="match status" value="2"/>
</dbReference>